<accession>W8F1G3</accession>
<dbReference type="PATRIC" id="fig|1227739.3.peg.2468"/>
<dbReference type="InterPro" id="IPR025355">
    <property type="entry name" value="DUF4259"/>
</dbReference>
<evidence type="ECO:0000313" key="1">
    <source>
        <dbReference type="EMBL" id="AHJ97862.1"/>
    </source>
</evidence>
<reference evidence="1 2" key="1">
    <citation type="submission" date="2014-01" db="EMBL/GenBank/DDBJ databases">
        <title>Complete genome sequence of ionizing-radiation resistance bacterium Hymenobacter swuensis DY53.</title>
        <authorList>
            <person name="Jung J.-H."/>
            <person name="Jeong S.-W."/>
            <person name="Joe M.-H."/>
            <person name="Cho y.-j."/>
            <person name="Kim M.-K."/>
            <person name="Lim S.-Y."/>
        </authorList>
    </citation>
    <scope>NUCLEOTIDE SEQUENCE [LARGE SCALE GENOMIC DNA]</scope>
    <source>
        <strain evidence="1 2">DY53</strain>
    </source>
</reference>
<keyword evidence="2" id="KW-1185">Reference proteome</keyword>
<dbReference type="KEGG" id="hsw:Hsw_2267"/>
<dbReference type="RefSeq" id="WP_052346393.1">
    <property type="nucleotide sequence ID" value="NZ_CP007145.1"/>
</dbReference>
<dbReference type="OrthoDB" id="191350at2"/>
<protein>
    <recommendedName>
        <fullName evidence="3">DUF4259 domain-containing protein</fullName>
    </recommendedName>
</protein>
<dbReference type="AlphaFoldDB" id="W8F1G3"/>
<dbReference type="STRING" id="1227739.Hsw_2267"/>
<organism evidence="1 2">
    <name type="scientific">Hymenobacter swuensis DY53</name>
    <dbReference type="NCBI Taxonomy" id="1227739"/>
    <lineage>
        <taxon>Bacteria</taxon>
        <taxon>Pseudomonadati</taxon>
        <taxon>Bacteroidota</taxon>
        <taxon>Cytophagia</taxon>
        <taxon>Cytophagales</taxon>
        <taxon>Hymenobacteraceae</taxon>
        <taxon>Hymenobacter</taxon>
    </lineage>
</organism>
<sequence length="134" mass="14900">MGAWGYYNFDNDTAADFAGNFKDEPGAEVLREALAAVTEEDYLDSDEACEALAAAEIVAAVLGKPGPDFPADLLLVIPRLTIDHIEPLRTPARHAVLAVLRENSELRELWAESDDYNNWQELQHTLLQRLEPHA</sequence>
<dbReference type="eggNOG" id="ENOG5033DI3">
    <property type="taxonomic scope" value="Bacteria"/>
</dbReference>
<dbReference type="Proteomes" id="UP000019423">
    <property type="component" value="Chromosome"/>
</dbReference>
<gene>
    <name evidence="1" type="ORF">Hsw_2267</name>
</gene>
<proteinExistence type="predicted"/>
<evidence type="ECO:0000313" key="2">
    <source>
        <dbReference type="Proteomes" id="UP000019423"/>
    </source>
</evidence>
<dbReference type="Pfam" id="PF14078">
    <property type="entry name" value="DUF4259"/>
    <property type="match status" value="1"/>
</dbReference>
<evidence type="ECO:0008006" key="3">
    <source>
        <dbReference type="Google" id="ProtNLM"/>
    </source>
</evidence>
<dbReference type="HOGENOM" id="CLU_128239_1_0_10"/>
<dbReference type="EMBL" id="CP007145">
    <property type="protein sequence ID" value="AHJ97862.1"/>
    <property type="molecule type" value="Genomic_DNA"/>
</dbReference>
<name>W8F1G3_9BACT</name>